<protein>
    <recommendedName>
        <fullName evidence="1">DUF6532 domain-containing protein</fullName>
    </recommendedName>
</protein>
<feature type="domain" description="DUF6532" evidence="1">
    <location>
        <begin position="1"/>
        <end position="44"/>
    </location>
</feature>
<evidence type="ECO:0000259" key="1">
    <source>
        <dbReference type="Pfam" id="PF20149"/>
    </source>
</evidence>
<organism evidence="2 3">
    <name type="scientific">Gloeophyllum trabeum (strain ATCC 11539 / FP-39264 / Madison 617)</name>
    <name type="common">Brown rot fungus</name>
    <dbReference type="NCBI Taxonomy" id="670483"/>
    <lineage>
        <taxon>Eukaryota</taxon>
        <taxon>Fungi</taxon>
        <taxon>Dikarya</taxon>
        <taxon>Basidiomycota</taxon>
        <taxon>Agaricomycotina</taxon>
        <taxon>Agaricomycetes</taxon>
        <taxon>Gloeophyllales</taxon>
        <taxon>Gloeophyllaceae</taxon>
        <taxon>Gloeophyllum</taxon>
    </lineage>
</organism>
<dbReference type="EMBL" id="KB469297">
    <property type="protein sequence ID" value="EPQ58821.1"/>
    <property type="molecule type" value="Genomic_DNA"/>
</dbReference>
<dbReference type="OMA" id="AYNEHII"/>
<accession>S7QG16</accession>
<sequence>MVAFVCTAIHATIDEWSSGVLVPEDFSGSGWAATYDIHVGMLEDVRDTQPRRYHDHMHYLYKQATMSTRNAASIDTKQPNALSLMDLSEL</sequence>
<dbReference type="AlphaFoldDB" id="S7QG16"/>
<dbReference type="OrthoDB" id="3214739at2759"/>
<dbReference type="KEGG" id="gtr:GLOTRDRAFT_98130"/>
<feature type="non-terminal residue" evidence="2">
    <location>
        <position position="90"/>
    </location>
</feature>
<dbReference type="RefSeq" id="XP_007861972.1">
    <property type="nucleotide sequence ID" value="XM_007863781.1"/>
</dbReference>
<keyword evidence="3" id="KW-1185">Reference proteome</keyword>
<name>S7QG16_GLOTA</name>
<dbReference type="GeneID" id="19310032"/>
<evidence type="ECO:0000313" key="3">
    <source>
        <dbReference type="Proteomes" id="UP000030669"/>
    </source>
</evidence>
<proteinExistence type="predicted"/>
<dbReference type="InterPro" id="IPR045341">
    <property type="entry name" value="DUF6532"/>
</dbReference>
<gene>
    <name evidence="2" type="ORF">GLOTRDRAFT_98130</name>
</gene>
<reference evidence="2 3" key="1">
    <citation type="journal article" date="2012" name="Science">
        <title>The Paleozoic origin of enzymatic lignin decomposition reconstructed from 31 fungal genomes.</title>
        <authorList>
            <person name="Floudas D."/>
            <person name="Binder M."/>
            <person name="Riley R."/>
            <person name="Barry K."/>
            <person name="Blanchette R.A."/>
            <person name="Henrissat B."/>
            <person name="Martinez A.T."/>
            <person name="Otillar R."/>
            <person name="Spatafora J.W."/>
            <person name="Yadav J.S."/>
            <person name="Aerts A."/>
            <person name="Benoit I."/>
            <person name="Boyd A."/>
            <person name="Carlson A."/>
            <person name="Copeland A."/>
            <person name="Coutinho P.M."/>
            <person name="de Vries R.P."/>
            <person name="Ferreira P."/>
            <person name="Findley K."/>
            <person name="Foster B."/>
            <person name="Gaskell J."/>
            <person name="Glotzer D."/>
            <person name="Gorecki P."/>
            <person name="Heitman J."/>
            <person name="Hesse C."/>
            <person name="Hori C."/>
            <person name="Igarashi K."/>
            <person name="Jurgens J.A."/>
            <person name="Kallen N."/>
            <person name="Kersten P."/>
            <person name="Kohler A."/>
            <person name="Kuees U."/>
            <person name="Kumar T.K.A."/>
            <person name="Kuo A."/>
            <person name="LaButti K."/>
            <person name="Larrondo L.F."/>
            <person name="Lindquist E."/>
            <person name="Ling A."/>
            <person name="Lombard V."/>
            <person name="Lucas S."/>
            <person name="Lundell T."/>
            <person name="Martin R."/>
            <person name="McLaughlin D.J."/>
            <person name="Morgenstern I."/>
            <person name="Morin E."/>
            <person name="Murat C."/>
            <person name="Nagy L.G."/>
            <person name="Nolan M."/>
            <person name="Ohm R.A."/>
            <person name="Patyshakuliyeva A."/>
            <person name="Rokas A."/>
            <person name="Ruiz-Duenas F.J."/>
            <person name="Sabat G."/>
            <person name="Salamov A."/>
            <person name="Samejima M."/>
            <person name="Schmutz J."/>
            <person name="Slot J.C."/>
            <person name="St John F."/>
            <person name="Stenlid J."/>
            <person name="Sun H."/>
            <person name="Sun S."/>
            <person name="Syed K."/>
            <person name="Tsang A."/>
            <person name="Wiebenga A."/>
            <person name="Young D."/>
            <person name="Pisabarro A."/>
            <person name="Eastwood D.C."/>
            <person name="Martin F."/>
            <person name="Cullen D."/>
            <person name="Grigoriev I.V."/>
            <person name="Hibbett D.S."/>
        </authorList>
    </citation>
    <scope>NUCLEOTIDE SEQUENCE [LARGE SCALE GENOMIC DNA]</scope>
    <source>
        <strain evidence="2 3">ATCC 11539</strain>
    </source>
</reference>
<dbReference type="Proteomes" id="UP000030669">
    <property type="component" value="Unassembled WGS sequence"/>
</dbReference>
<dbReference type="HOGENOM" id="CLU_2446623_0_0_1"/>
<dbReference type="Pfam" id="PF20149">
    <property type="entry name" value="DUF6532"/>
    <property type="match status" value="1"/>
</dbReference>
<evidence type="ECO:0000313" key="2">
    <source>
        <dbReference type="EMBL" id="EPQ58821.1"/>
    </source>
</evidence>